<reference evidence="4 5" key="1">
    <citation type="submission" date="2024-04" db="EMBL/GenBank/DDBJ databases">
        <title>Tritrichomonas musculus Genome.</title>
        <authorList>
            <person name="Alves-Ferreira E."/>
            <person name="Grigg M."/>
            <person name="Lorenzi H."/>
            <person name="Galac M."/>
        </authorList>
    </citation>
    <scope>NUCLEOTIDE SEQUENCE [LARGE SCALE GENOMIC DNA]</scope>
    <source>
        <strain evidence="4 5">EAF2021</strain>
    </source>
</reference>
<organism evidence="4 5">
    <name type="scientific">Tritrichomonas musculus</name>
    <dbReference type="NCBI Taxonomy" id="1915356"/>
    <lineage>
        <taxon>Eukaryota</taxon>
        <taxon>Metamonada</taxon>
        <taxon>Parabasalia</taxon>
        <taxon>Tritrichomonadida</taxon>
        <taxon>Tritrichomonadidae</taxon>
        <taxon>Tritrichomonas</taxon>
    </lineage>
</organism>
<evidence type="ECO:0000256" key="2">
    <source>
        <dbReference type="ARBA" id="ARBA00023134"/>
    </source>
</evidence>
<dbReference type="NCBIfam" id="TIGR00231">
    <property type="entry name" value="small_GTP"/>
    <property type="match status" value="1"/>
</dbReference>
<feature type="region of interest" description="Disordered" evidence="3">
    <location>
        <begin position="180"/>
        <end position="221"/>
    </location>
</feature>
<dbReference type="SMART" id="SM00175">
    <property type="entry name" value="RAB"/>
    <property type="match status" value="1"/>
</dbReference>
<dbReference type="Proteomes" id="UP001470230">
    <property type="component" value="Unassembled WGS sequence"/>
</dbReference>
<dbReference type="SMART" id="SM00173">
    <property type="entry name" value="RAS"/>
    <property type="match status" value="1"/>
</dbReference>
<dbReference type="PROSITE" id="PS51421">
    <property type="entry name" value="RAS"/>
    <property type="match status" value="1"/>
</dbReference>
<evidence type="ECO:0000256" key="1">
    <source>
        <dbReference type="ARBA" id="ARBA00022741"/>
    </source>
</evidence>
<dbReference type="InterPro" id="IPR005225">
    <property type="entry name" value="Small_GTP-bd"/>
</dbReference>
<keyword evidence="2" id="KW-0342">GTP-binding</keyword>
<dbReference type="PROSITE" id="PS51419">
    <property type="entry name" value="RAB"/>
    <property type="match status" value="1"/>
</dbReference>
<dbReference type="InterPro" id="IPR001806">
    <property type="entry name" value="Small_GTPase"/>
</dbReference>
<keyword evidence="1" id="KW-0547">Nucleotide-binding</keyword>
<dbReference type="PRINTS" id="PR00449">
    <property type="entry name" value="RASTRNSFRMNG"/>
</dbReference>
<sequence length="226" mass="25645">MEEVDHVFSIVVAGDSNAGKTSLINRLSKDIFLDIQDSGSTSFDGLMYSIIVKLENCLVRLNIWDTTGIDDYKALNSAHFADAQGCIFLYSMNDPKSLKNLSYKWKRDFEKDSMSPHVFFLVGTKYDLPKEEYVVKEEDVKETALMFDAQAFCISSLTGFGIDDLKKSIAETLVEKLAPKHQENESSTQIDTQLSTTEIKVPKNKKKEKSNKKDKFDKKHKSCLIF</sequence>
<evidence type="ECO:0000313" key="4">
    <source>
        <dbReference type="EMBL" id="KAK8860333.1"/>
    </source>
</evidence>
<protein>
    <submittedName>
        <fullName evidence="4">Protein transport</fullName>
    </submittedName>
</protein>
<dbReference type="InterPro" id="IPR050227">
    <property type="entry name" value="Rab"/>
</dbReference>
<proteinExistence type="predicted"/>
<dbReference type="SUPFAM" id="SSF52540">
    <property type="entry name" value="P-loop containing nucleoside triphosphate hydrolases"/>
    <property type="match status" value="1"/>
</dbReference>
<keyword evidence="5" id="KW-1185">Reference proteome</keyword>
<gene>
    <name evidence="4" type="ORF">M9Y10_011997</name>
</gene>
<dbReference type="EMBL" id="JAPFFF010000018">
    <property type="protein sequence ID" value="KAK8860333.1"/>
    <property type="molecule type" value="Genomic_DNA"/>
</dbReference>
<evidence type="ECO:0000256" key="3">
    <source>
        <dbReference type="SAM" id="MobiDB-lite"/>
    </source>
</evidence>
<evidence type="ECO:0000313" key="5">
    <source>
        <dbReference type="Proteomes" id="UP001470230"/>
    </source>
</evidence>
<name>A0ABR2IBF8_9EUKA</name>
<dbReference type="CDD" id="cd00154">
    <property type="entry name" value="Rab"/>
    <property type="match status" value="1"/>
</dbReference>
<dbReference type="InterPro" id="IPR027417">
    <property type="entry name" value="P-loop_NTPase"/>
</dbReference>
<dbReference type="SMART" id="SM00174">
    <property type="entry name" value="RHO"/>
    <property type="match status" value="1"/>
</dbReference>
<dbReference type="PANTHER" id="PTHR47977">
    <property type="entry name" value="RAS-RELATED PROTEIN RAB"/>
    <property type="match status" value="1"/>
</dbReference>
<dbReference type="Gene3D" id="3.40.50.300">
    <property type="entry name" value="P-loop containing nucleotide triphosphate hydrolases"/>
    <property type="match status" value="1"/>
</dbReference>
<feature type="compositionally biased region" description="Polar residues" evidence="3">
    <location>
        <begin position="185"/>
        <end position="198"/>
    </location>
</feature>
<comment type="caution">
    <text evidence="4">The sequence shown here is derived from an EMBL/GenBank/DDBJ whole genome shotgun (WGS) entry which is preliminary data.</text>
</comment>
<dbReference type="Pfam" id="PF00071">
    <property type="entry name" value="Ras"/>
    <property type="match status" value="1"/>
</dbReference>
<accession>A0ABR2IBF8</accession>